<keyword evidence="2" id="KW-1185">Reference proteome</keyword>
<dbReference type="EMBL" id="BBQY01000001">
    <property type="protein sequence ID" value="GBH29678.1"/>
    <property type="molecule type" value="Genomic_DNA"/>
</dbReference>
<accession>A0A401IZ79</accession>
<dbReference type="Proteomes" id="UP000290975">
    <property type="component" value="Unassembled WGS sequence"/>
</dbReference>
<evidence type="ECO:0000313" key="2">
    <source>
        <dbReference type="Proteomes" id="UP000290975"/>
    </source>
</evidence>
<dbReference type="RefSeq" id="WP_130752087.1">
    <property type="nucleotide sequence ID" value="NZ_BBQY01000001.1"/>
</dbReference>
<protein>
    <submittedName>
        <fullName evidence="1">Uncharacterized protein</fullName>
    </submittedName>
</protein>
<name>A0A401IZ79_SPHXE</name>
<evidence type="ECO:0000313" key="1">
    <source>
        <dbReference type="EMBL" id="GBH29678.1"/>
    </source>
</evidence>
<gene>
    <name evidence="1" type="ORF">MBESOW_P0932</name>
</gene>
<dbReference type="AlphaFoldDB" id="A0A401IZ79"/>
<proteinExistence type="predicted"/>
<organism evidence="1 2">
    <name type="scientific">Sphingobium xenophagum</name>
    <dbReference type="NCBI Taxonomy" id="121428"/>
    <lineage>
        <taxon>Bacteria</taxon>
        <taxon>Pseudomonadati</taxon>
        <taxon>Pseudomonadota</taxon>
        <taxon>Alphaproteobacteria</taxon>
        <taxon>Sphingomonadales</taxon>
        <taxon>Sphingomonadaceae</taxon>
        <taxon>Sphingobium</taxon>
    </lineage>
</organism>
<reference evidence="1 2" key="1">
    <citation type="submission" date="2014-12" db="EMBL/GenBank/DDBJ databases">
        <title>Whole genome sequencing of Sphingobium xenophagum OW59.</title>
        <authorList>
            <person name="Ohta Y."/>
            <person name="Nishi S."/>
            <person name="Hatada Y."/>
        </authorList>
    </citation>
    <scope>NUCLEOTIDE SEQUENCE [LARGE SCALE GENOMIC DNA]</scope>
    <source>
        <strain evidence="1 2">OW59</strain>
    </source>
</reference>
<sequence length="150" mass="15625">MTKAKTKTKPATPAKRADVTVHHGGEIYTLLMGTAAFLQLETALGKPLQELGETLTKPGLSTLRDLIAAALIEHHPQGMTASDFGAPGSSALRGFLEAQGVGGLVSRPVAHWPAQQALANRIMDEIGMDAAADLIAMAVEASPHLQSLPA</sequence>
<comment type="caution">
    <text evidence="1">The sequence shown here is derived from an EMBL/GenBank/DDBJ whole genome shotgun (WGS) entry which is preliminary data.</text>
</comment>